<feature type="compositionally biased region" description="Low complexity" evidence="1">
    <location>
        <begin position="154"/>
        <end position="171"/>
    </location>
</feature>
<evidence type="ECO:0000313" key="2">
    <source>
        <dbReference type="EMBL" id="PWJ18059.1"/>
    </source>
</evidence>
<dbReference type="Proteomes" id="UP000251571">
    <property type="component" value="Unassembled WGS sequence"/>
</dbReference>
<evidence type="ECO:0000313" key="4">
    <source>
        <dbReference type="Proteomes" id="UP000245839"/>
    </source>
</evidence>
<dbReference type="Proteomes" id="UP000245839">
    <property type="component" value="Unassembled WGS sequence"/>
</dbReference>
<evidence type="ECO:0000313" key="3">
    <source>
        <dbReference type="EMBL" id="SSA46583.1"/>
    </source>
</evidence>
<evidence type="ECO:0000256" key="1">
    <source>
        <dbReference type="SAM" id="MobiDB-lite"/>
    </source>
</evidence>
<sequence length="243" mass="24940">MIGRAIGLVVGTDDQTGMACPMGLTTCGRVGAEGTSRAAASSDSSVGPLSGLRDGACRLWIAQFRVLAAFKGTGALCEQGHITDGACFLRRLPRRCTCCWPITATPGSISAPQISHAAAHRRSAEERGTIVDLGKAAERDIELQSPGICGRQGGPARTGAPPATSASPARPVSAIRRMSRPGGRETVTIPERDRPTETVSHPFGPVFCRFDARSAPVGASAPGGDEDGGPVDAAPSRRGSAAL</sequence>
<reference evidence="3 5" key="1">
    <citation type="submission" date="2016-10" db="EMBL/GenBank/DDBJ databases">
        <authorList>
            <person name="Cai Z."/>
        </authorList>
    </citation>
    <scope>NUCLEOTIDE SEQUENCE [LARGE SCALE GENOMIC DNA]</scope>
    <source>
        <strain evidence="3 5">DSM 25227</strain>
    </source>
</reference>
<accession>A0A2Y9C7S2</accession>
<keyword evidence="4" id="KW-1185">Reference proteome</keyword>
<evidence type="ECO:0000313" key="5">
    <source>
        <dbReference type="Proteomes" id="UP000251571"/>
    </source>
</evidence>
<dbReference type="AlphaFoldDB" id="A0A2Y9C7S2"/>
<dbReference type="EMBL" id="UETC01000005">
    <property type="protein sequence ID" value="SSA46583.1"/>
    <property type="molecule type" value="Genomic_DNA"/>
</dbReference>
<proteinExistence type="predicted"/>
<protein>
    <submittedName>
        <fullName evidence="3">Uncharacterized protein</fullName>
    </submittedName>
</protein>
<feature type="region of interest" description="Disordered" evidence="1">
    <location>
        <begin position="145"/>
        <end position="202"/>
    </location>
</feature>
<dbReference type="EMBL" id="QGDJ01000005">
    <property type="protein sequence ID" value="PWJ18059.1"/>
    <property type="molecule type" value="Genomic_DNA"/>
</dbReference>
<feature type="region of interest" description="Disordered" evidence="1">
    <location>
        <begin position="215"/>
        <end position="243"/>
    </location>
</feature>
<organism evidence="3 5">
    <name type="scientific">Jannaschia seohaensis</name>
    <dbReference type="NCBI Taxonomy" id="475081"/>
    <lineage>
        <taxon>Bacteria</taxon>
        <taxon>Pseudomonadati</taxon>
        <taxon>Pseudomonadota</taxon>
        <taxon>Alphaproteobacteria</taxon>
        <taxon>Rhodobacterales</taxon>
        <taxon>Roseobacteraceae</taxon>
        <taxon>Jannaschia</taxon>
    </lineage>
</organism>
<name>A0A2Y9C7S2_9RHOB</name>
<gene>
    <name evidence="2" type="ORF">BCF38_10546</name>
    <name evidence="3" type="ORF">SAMN05421539_10546</name>
</gene>
<reference evidence="2 4" key="2">
    <citation type="submission" date="2018-03" db="EMBL/GenBank/DDBJ databases">
        <title>Genomic Encyclopedia of Archaeal and Bacterial Type Strains, Phase II (KMG-II): from individual species to whole genera.</title>
        <authorList>
            <person name="Goeker M."/>
        </authorList>
    </citation>
    <scope>NUCLEOTIDE SEQUENCE [LARGE SCALE GENOMIC DNA]</scope>
    <source>
        <strain evidence="2 4">DSM 25227</strain>
    </source>
</reference>